<keyword evidence="6" id="KW-1185">Reference proteome</keyword>
<dbReference type="InterPro" id="IPR051696">
    <property type="entry name" value="DENN_Domain_GEFs"/>
</dbReference>
<dbReference type="InterPro" id="IPR001194">
    <property type="entry name" value="cDENN_dom"/>
</dbReference>
<dbReference type="Gene3D" id="3.40.50.11500">
    <property type="match status" value="1"/>
</dbReference>
<dbReference type="GO" id="GO:0032483">
    <property type="term" value="P:regulation of Rab protein signal transduction"/>
    <property type="evidence" value="ECO:0007669"/>
    <property type="project" value="TreeGrafter"/>
</dbReference>
<accession>A0AAF3EDM4</accession>
<dbReference type="InterPro" id="IPR002885">
    <property type="entry name" value="PPR_rpt"/>
</dbReference>
<feature type="repeat" description="PPR" evidence="2">
    <location>
        <begin position="833"/>
        <end position="867"/>
    </location>
</feature>
<dbReference type="WBParaSite" id="MBELARI_LOCUS12077">
    <property type="protein sequence ID" value="MBELARI_LOCUS12077"/>
    <property type="gene ID" value="MBELARI_LOCUS12077"/>
</dbReference>
<dbReference type="PANTHER" id="PTHR12296">
    <property type="entry name" value="DENN DOMAIN-CONTAINING PROTEIN 4"/>
    <property type="match status" value="1"/>
</dbReference>
<dbReference type="SMART" id="SM00800">
    <property type="entry name" value="uDENN"/>
    <property type="match status" value="1"/>
</dbReference>
<proteinExistence type="predicted"/>
<dbReference type="InterPro" id="IPR011990">
    <property type="entry name" value="TPR-like_helical_dom_sf"/>
</dbReference>
<dbReference type="PROSITE" id="PS50211">
    <property type="entry name" value="DENN"/>
    <property type="match status" value="1"/>
</dbReference>
<organism evidence="6 7">
    <name type="scientific">Mesorhabditis belari</name>
    <dbReference type="NCBI Taxonomy" id="2138241"/>
    <lineage>
        <taxon>Eukaryota</taxon>
        <taxon>Metazoa</taxon>
        <taxon>Ecdysozoa</taxon>
        <taxon>Nematoda</taxon>
        <taxon>Chromadorea</taxon>
        <taxon>Rhabditida</taxon>
        <taxon>Rhabditina</taxon>
        <taxon>Rhabditomorpha</taxon>
        <taxon>Rhabditoidea</taxon>
        <taxon>Rhabditidae</taxon>
        <taxon>Mesorhabditinae</taxon>
        <taxon>Mesorhabditis</taxon>
    </lineage>
</organism>
<feature type="compositionally biased region" description="Basic and acidic residues" evidence="3">
    <location>
        <begin position="1053"/>
        <end position="1068"/>
    </location>
</feature>
<evidence type="ECO:0000259" key="4">
    <source>
        <dbReference type="PROSITE" id="PS50211"/>
    </source>
</evidence>
<evidence type="ECO:0000256" key="2">
    <source>
        <dbReference type="PROSITE-ProRule" id="PRU00708"/>
    </source>
</evidence>
<dbReference type="GO" id="GO:0005085">
    <property type="term" value="F:guanyl-nucleotide exchange factor activity"/>
    <property type="evidence" value="ECO:0007669"/>
    <property type="project" value="UniProtKB-KW"/>
</dbReference>
<evidence type="ECO:0000313" key="6">
    <source>
        <dbReference type="Proteomes" id="UP000887575"/>
    </source>
</evidence>
<name>A0AAF3EDM4_9BILA</name>
<evidence type="ECO:0000256" key="3">
    <source>
        <dbReference type="SAM" id="MobiDB-lite"/>
    </source>
</evidence>
<evidence type="ECO:0000259" key="5">
    <source>
        <dbReference type="PROSITE" id="PS51498"/>
    </source>
</evidence>
<dbReference type="Gene3D" id="1.25.40.10">
    <property type="entry name" value="Tetratricopeptide repeat domain"/>
    <property type="match status" value="1"/>
</dbReference>
<dbReference type="InterPro" id="IPR005112">
    <property type="entry name" value="dDENN_dom"/>
</dbReference>
<dbReference type="InterPro" id="IPR005113">
    <property type="entry name" value="uDENN_dom"/>
</dbReference>
<dbReference type="SMART" id="SM00799">
    <property type="entry name" value="DENN"/>
    <property type="match status" value="1"/>
</dbReference>
<evidence type="ECO:0000313" key="7">
    <source>
        <dbReference type="WBParaSite" id="MBELARI_LOCUS12077"/>
    </source>
</evidence>
<feature type="compositionally biased region" description="Gly residues" evidence="3">
    <location>
        <begin position="1101"/>
        <end position="1112"/>
    </location>
</feature>
<feature type="domain" description="UDENN" evidence="4">
    <location>
        <begin position="192"/>
        <end position="659"/>
    </location>
</feature>
<dbReference type="PROSITE" id="PS51375">
    <property type="entry name" value="PPR"/>
    <property type="match status" value="1"/>
</dbReference>
<dbReference type="PROSITE" id="PS51498">
    <property type="entry name" value="MABP"/>
    <property type="match status" value="1"/>
</dbReference>
<feature type="region of interest" description="Disordered" evidence="3">
    <location>
        <begin position="1087"/>
        <end position="1112"/>
    </location>
</feature>
<sequence length="1528" mass="172334">MTSTSKRDERRIFEHFVIAGLKGDAEHISPTAQECGRRNAEQLAPITDICVIFPTLGETVPEGFEIIETTPLAYPADLNHGSFRATSCFICFRRGYHKPPLIDIGVLDQGKGEKPMVDSATVLTTPFGRSANVNNSANGVFLTYRRASPNSAPSQLVVTHICIIIASKGEIPPHTYYKIPKNLNKGIIGSEIYICYKKSLGTAKRLAYKPAILDYFPKNDGENLEDLKLLSNVPLFCLPMGALIECWPNKCQTPERLYSTFVLTDEYNRKYYGASVTFYERYTGELTEEQLDKLGVEVPDNEKVVGAVDDTASTNDPAEQLSFHTNISICIVSRYPFFYPFKRFLFYIHRMSLSASTIHAVPIERYISHLMYEVSFPSLRRPRVLMQLGAEMVTFEAQDEQQLPQYGAALFEALKSLGADNMMYLLVLALLEQKILIHSLRPWLLTAVAESVCTLMFPFHWQCPYVPQCPLSLAGVLHAPLPFIAGVDSRYFDLYEDPPHDVTCFDLDTQTISGSTARHEIKTNILPKKPMKRLRAALEALNKQIQTQDFAVGQMQTKADYVRPDLEQQVQLKKKMIEIGIQEAFLKFMASIMRGYQAFLRPIVSAPKCKSATDTGNLFDIDGFLRTRDKEKQEFYRRFCSTQSFIRFIEERSFVSDKSAYNAFFDDCVEKTIFAEETGTDIGQLLEIDTSLSSNTVFIPPPEPLINVESGTERGFRYNGFPRTLDFNHFQMNKLNIEQTNDSKQQIPMVEKEIGRCAAVRTKHETRSSLMMAANGVRTQRLSWPKTLLFYAYSLWFMQLPSMLAISKNKRKTLRLAFHVLSRLEATEVIPLDQVCYRILIEMCGQYGEPHLAVRVLYAMRRSGLEQNAVTYGLYHRAVMNVEWPSPSRVRAEQIWHRLRLQLLGMTYFRHGRKFTGTSSLTPGIDAVSVSDPGYHSEAVATPSSHPQIQVQIGGEEDFEDEDTSQAAPFTITYTPLDSQSICSSEPHPLDNLHSCSTASPDRKFTPEPTTTDPLGAFHVERADHDRQRSAPPEIHMSPARAKFLADHREDSLFKEEIESKPEKEKKSSGWWKGMANSPLMKMIKSQTTDHLDKRSSASDGSGGSESGAAGTLGGFVASPSLHNIVSQVKRGYDEVVREGGVSSKLRLGMSSIYQEVKGIQRSTGLLGSGQIFGGEADDPQTVQINQENSVFQLDSGSADTLLHEKFWTDGLFEKDEETPSTSKILDVTMCVATPCPHCHLMIYDEDIMAGWKVEDQNMNTECPYCQIVSTGTKEQPGCFAPMLHINFQWKNNCRVSWYQPHLKGSADTNEASNDQELPPALTVAFISPIVLRRELETLVAQDMLSFKNKSLMESHPIVFWNLVYFLRRLALPSHLFSWIGSNVHIRCVYDRPTFHPSAPPLYISNQAYSNLTLLNSHTSRESSRKQVTTSVGESNMFKAIQALVNESRTVDDGNVVLSAHFPIFRDIQFASIDEYGRALNRCNLDDAYQTEFDRLPPRIKPLLPIQDNPSPLLNRACKMIFVPLDLF</sequence>
<keyword evidence="1" id="KW-0344">Guanine-nucleotide releasing factor</keyword>
<dbReference type="SMART" id="SM00801">
    <property type="entry name" value="dDENN"/>
    <property type="match status" value="1"/>
</dbReference>
<dbReference type="PANTHER" id="PTHR12296:SF30">
    <property type="entry name" value="DENN DOMAIN-CONTAINING PROTEIN CRAG"/>
    <property type="match status" value="1"/>
</dbReference>
<reference evidence="7" key="1">
    <citation type="submission" date="2024-02" db="UniProtKB">
        <authorList>
            <consortium name="WormBaseParasite"/>
        </authorList>
    </citation>
    <scope>IDENTIFICATION</scope>
</reference>
<feature type="domain" description="MABP" evidence="5">
    <location>
        <begin position="43"/>
        <end position="200"/>
    </location>
</feature>
<dbReference type="Pfam" id="PF03456">
    <property type="entry name" value="uDENN"/>
    <property type="match status" value="1"/>
</dbReference>
<protein>
    <submittedName>
        <fullName evidence="7">Uncharacterized protein</fullName>
    </submittedName>
</protein>
<dbReference type="InterPro" id="IPR037516">
    <property type="entry name" value="Tripartite_DENN"/>
</dbReference>
<dbReference type="InterPro" id="IPR043153">
    <property type="entry name" value="DENN_C"/>
</dbReference>
<dbReference type="Gene3D" id="2.100.10.50">
    <property type="match status" value="1"/>
</dbReference>
<feature type="compositionally biased region" description="Basic and acidic residues" evidence="3">
    <location>
        <begin position="1088"/>
        <end position="1097"/>
    </location>
</feature>
<evidence type="ECO:0000256" key="1">
    <source>
        <dbReference type="ARBA" id="ARBA00022658"/>
    </source>
</evidence>
<dbReference type="GO" id="GO:0031410">
    <property type="term" value="C:cytoplasmic vesicle"/>
    <property type="evidence" value="ECO:0007669"/>
    <property type="project" value="TreeGrafter"/>
</dbReference>
<dbReference type="Pfam" id="PF02141">
    <property type="entry name" value="DENN"/>
    <property type="match status" value="1"/>
</dbReference>
<dbReference type="Pfam" id="PF03455">
    <property type="entry name" value="dDENN"/>
    <property type="match status" value="1"/>
</dbReference>
<dbReference type="InterPro" id="IPR023341">
    <property type="entry name" value="MABP"/>
</dbReference>
<feature type="region of interest" description="Disordered" evidence="3">
    <location>
        <begin position="1053"/>
        <end position="1072"/>
    </location>
</feature>
<dbReference type="Proteomes" id="UP000887575">
    <property type="component" value="Unassembled WGS sequence"/>
</dbReference>